<dbReference type="GO" id="GO:0016485">
    <property type="term" value="P:protein processing"/>
    <property type="evidence" value="ECO:0007669"/>
    <property type="project" value="TreeGrafter"/>
</dbReference>
<evidence type="ECO:0000313" key="10">
    <source>
        <dbReference type="EMBL" id="MYM71658.1"/>
    </source>
</evidence>
<dbReference type="Proteomes" id="UP000469734">
    <property type="component" value="Unassembled WGS sequence"/>
</dbReference>
<feature type="domain" description="Peptidase M13 N-terminal" evidence="9">
    <location>
        <begin position="30"/>
        <end position="409"/>
    </location>
</feature>
<sequence>MTAFGAATAADTAAPISGIDIPNMDTSVRPQDDFFTYLNGSWLKTTEIPSDKSSWGTFAKLRDDTLPQLRGLIEKAGAEKAKSGTEPQKIADLYASYMDEAKLNDLGIRPLSGELNRIRALKDKKGLPILIAHLAQIGITTPYGVGVRQDARESTRYAVYVGQSGLGLPDRDYYLKKDDAKMANALAKYELYIAKVLGLSGDHNATADAKKIVALETALAEAQWTKVENRDPVKRYNKMPIKQLAELAPGYDWGHALAAAGVANKTDYVIVNQPSFLTGFGALLEKTDLATWKAYLEWQLLRETSPFLSKEFADAHFDFYSTVLTGVAVKPPRWKTGVSLVEGSLGEALGKLYVAEYFPPERKARMDQLVKNVLAAYKTSIDNLDWMSPATKLEAQAKLAKFTPKIGYPDKWRDYSTLVIIKGDLVGNVLRTANYRHQRMIAKLGKPVDRDEWGMTPQTINAYYNSTMNEIVFPAAILQPPFFDARADDAVNYGAIGAVIGHEISHGFDDGGSQSDGDGNLRDWWTKEDRANFKAKTDALIKQYNGYSPLPGYNVNGALTLGENIADNSGMAIAYKAYKMSLDGKPAPVIDGFTGDQRFYMGFGQVWRVKMREDQQILQIKTDPHSPGQFRANGPVVNQPGFYDAFGVKPGDKLYVAPEQRIIIW</sequence>
<comment type="caution">
    <text evidence="10">The sequence shown here is derived from an EMBL/GenBank/DDBJ whole genome shotgun (WGS) entry which is preliminary data.</text>
</comment>
<keyword evidence="4" id="KW-0479">Metal-binding</keyword>
<dbReference type="InterPro" id="IPR024079">
    <property type="entry name" value="MetalloPept_cat_dom_sf"/>
</dbReference>
<protein>
    <submittedName>
        <fullName evidence="10">M13 family peptidase</fullName>
    </submittedName>
</protein>
<evidence type="ECO:0000256" key="2">
    <source>
        <dbReference type="ARBA" id="ARBA00007357"/>
    </source>
</evidence>
<dbReference type="PRINTS" id="PR00786">
    <property type="entry name" value="NEPRILYSIN"/>
</dbReference>
<evidence type="ECO:0000256" key="3">
    <source>
        <dbReference type="ARBA" id="ARBA00022670"/>
    </source>
</evidence>
<dbReference type="AlphaFoldDB" id="A0A7X4GXW6"/>
<dbReference type="PANTHER" id="PTHR11733">
    <property type="entry name" value="ZINC METALLOPROTEASE FAMILY M13 NEPRILYSIN-RELATED"/>
    <property type="match status" value="1"/>
</dbReference>
<dbReference type="RefSeq" id="WP_161049343.1">
    <property type="nucleotide sequence ID" value="NZ_WWCR01000003.1"/>
</dbReference>
<name>A0A7X4GXW6_9BURK</name>
<organism evidence="10 11">
    <name type="scientific">Duganella margarita</name>
    <dbReference type="NCBI Taxonomy" id="2692170"/>
    <lineage>
        <taxon>Bacteria</taxon>
        <taxon>Pseudomonadati</taxon>
        <taxon>Pseudomonadota</taxon>
        <taxon>Betaproteobacteria</taxon>
        <taxon>Burkholderiales</taxon>
        <taxon>Oxalobacteraceae</taxon>
        <taxon>Telluria group</taxon>
        <taxon>Duganella</taxon>
    </lineage>
</organism>
<accession>A0A7X4GXW6</accession>
<evidence type="ECO:0000256" key="6">
    <source>
        <dbReference type="ARBA" id="ARBA00022833"/>
    </source>
</evidence>
<dbReference type="GO" id="GO:0005886">
    <property type="term" value="C:plasma membrane"/>
    <property type="evidence" value="ECO:0007669"/>
    <property type="project" value="TreeGrafter"/>
</dbReference>
<evidence type="ECO:0000256" key="4">
    <source>
        <dbReference type="ARBA" id="ARBA00022723"/>
    </source>
</evidence>
<dbReference type="GO" id="GO:0004222">
    <property type="term" value="F:metalloendopeptidase activity"/>
    <property type="evidence" value="ECO:0007669"/>
    <property type="project" value="InterPro"/>
</dbReference>
<dbReference type="InterPro" id="IPR018497">
    <property type="entry name" value="Peptidase_M13_C"/>
</dbReference>
<dbReference type="InterPro" id="IPR008753">
    <property type="entry name" value="Peptidase_M13_N"/>
</dbReference>
<dbReference type="PANTHER" id="PTHR11733:SF167">
    <property type="entry name" value="FI17812P1-RELATED"/>
    <property type="match status" value="1"/>
</dbReference>
<evidence type="ECO:0000259" key="9">
    <source>
        <dbReference type="Pfam" id="PF05649"/>
    </source>
</evidence>
<keyword evidence="6" id="KW-0862">Zinc</keyword>
<comment type="similarity">
    <text evidence="2">Belongs to the peptidase M13 family.</text>
</comment>
<dbReference type="Pfam" id="PF01431">
    <property type="entry name" value="Peptidase_M13"/>
    <property type="match status" value="1"/>
</dbReference>
<dbReference type="Pfam" id="PF05649">
    <property type="entry name" value="Peptidase_M13_N"/>
    <property type="match status" value="1"/>
</dbReference>
<dbReference type="EMBL" id="WWCR01000003">
    <property type="protein sequence ID" value="MYM71658.1"/>
    <property type="molecule type" value="Genomic_DNA"/>
</dbReference>
<evidence type="ECO:0000256" key="5">
    <source>
        <dbReference type="ARBA" id="ARBA00022801"/>
    </source>
</evidence>
<feature type="domain" description="Peptidase M13 C-terminal" evidence="8">
    <location>
        <begin position="461"/>
        <end position="662"/>
    </location>
</feature>
<keyword evidence="3" id="KW-0645">Protease</keyword>
<evidence type="ECO:0000259" key="8">
    <source>
        <dbReference type="Pfam" id="PF01431"/>
    </source>
</evidence>
<gene>
    <name evidence="10" type="ORF">GTP56_05540</name>
</gene>
<evidence type="ECO:0000256" key="7">
    <source>
        <dbReference type="ARBA" id="ARBA00023049"/>
    </source>
</evidence>
<dbReference type="InterPro" id="IPR042089">
    <property type="entry name" value="Peptidase_M13_dom_2"/>
</dbReference>
<dbReference type="InterPro" id="IPR000718">
    <property type="entry name" value="Peptidase_M13"/>
</dbReference>
<dbReference type="CDD" id="cd08662">
    <property type="entry name" value="M13"/>
    <property type="match status" value="1"/>
</dbReference>
<keyword evidence="7" id="KW-0482">Metalloprotease</keyword>
<proteinExistence type="inferred from homology"/>
<dbReference type="SUPFAM" id="SSF55486">
    <property type="entry name" value="Metalloproteases ('zincins'), catalytic domain"/>
    <property type="match status" value="1"/>
</dbReference>
<evidence type="ECO:0000256" key="1">
    <source>
        <dbReference type="ARBA" id="ARBA00001947"/>
    </source>
</evidence>
<comment type="cofactor">
    <cofactor evidence="1">
        <name>Zn(2+)</name>
        <dbReference type="ChEBI" id="CHEBI:29105"/>
    </cofactor>
</comment>
<dbReference type="Gene3D" id="3.40.390.10">
    <property type="entry name" value="Collagenase (Catalytic Domain)"/>
    <property type="match status" value="1"/>
</dbReference>
<evidence type="ECO:0000313" key="11">
    <source>
        <dbReference type="Proteomes" id="UP000469734"/>
    </source>
</evidence>
<reference evidence="10 11" key="1">
    <citation type="submission" date="2019-12" db="EMBL/GenBank/DDBJ databases">
        <title>Novel species isolated from a subtropical stream in China.</title>
        <authorList>
            <person name="Lu H."/>
        </authorList>
    </citation>
    <scope>NUCLEOTIDE SEQUENCE [LARGE SCALE GENOMIC DNA]</scope>
    <source>
        <strain evidence="10 11">FT134W</strain>
    </source>
</reference>
<dbReference type="Gene3D" id="1.10.1380.10">
    <property type="entry name" value="Neutral endopeptidase , domain2"/>
    <property type="match status" value="1"/>
</dbReference>
<dbReference type="PROSITE" id="PS51885">
    <property type="entry name" value="NEPRILYSIN"/>
    <property type="match status" value="1"/>
</dbReference>
<keyword evidence="5" id="KW-0378">Hydrolase</keyword>
<dbReference type="GO" id="GO:0046872">
    <property type="term" value="F:metal ion binding"/>
    <property type="evidence" value="ECO:0007669"/>
    <property type="project" value="UniProtKB-KW"/>
</dbReference>